<dbReference type="EMBL" id="CAJHJT010000012">
    <property type="protein sequence ID" value="CAD7000127.1"/>
    <property type="molecule type" value="Genomic_DNA"/>
</dbReference>
<evidence type="ECO:0000313" key="1">
    <source>
        <dbReference type="EMBL" id="CAD7000127.1"/>
    </source>
</evidence>
<name>A0A811UQS8_CERCA</name>
<dbReference type="OrthoDB" id="5428132at2759"/>
<keyword evidence="2" id="KW-1185">Reference proteome</keyword>
<accession>A0A811UQS8</accession>
<protein>
    <submittedName>
        <fullName evidence="1">(Mediterranean fruit fly) hypothetical protein</fullName>
    </submittedName>
</protein>
<gene>
    <name evidence="1" type="ORF">CCAP1982_LOCUS8620</name>
</gene>
<proteinExistence type="predicted"/>
<sequence>MTPAIQATYDATRNYKCPLKKRPVVYVVDDKDAEPTQRKDDVLPYYGAFANAACIKEEEPDSESELSINHCDEEPQDLSLKRKFTSSTAYDEYEPPIKREHVLDLSKTAYNPNVQDAVKRLSYQPISPAHSMNSPAYGRDYHDQYDVQQQYEKSASKCYNSASKDYKSAFMLAAACAAPMAALWNPYQSSMGDLSSVYPSPASR</sequence>
<dbReference type="Proteomes" id="UP000606786">
    <property type="component" value="Unassembled WGS sequence"/>
</dbReference>
<evidence type="ECO:0000313" key="2">
    <source>
        <dbReference type="Proteomes" id="UP000606786"/>
    </source>
</evidence>
<reference evidence="1" key="1">
    <citation type="submission" date="2020-11" db="EMBL/GenBank/DDBJ databases">
        <authorList>
            <person name="Whitehead M."/>
        </authorList>
    </citation>
    <scope>NUCLEOTIDE SEQUENCE</scope>
    <source>
        <strain evidence="1">EGII</strain>
    </source>
</reference>
<organism evidence="1 2">
    <name type="scientific">Ceratitis capitata</name>
    <name type="common">Mediterranean fruit fly</name>
    <name type="synonym">Tephritis capitata</name>
    <dbReference type="NCBI Taxonomy" id="7213"/>
    <lineage>
        <taxon>Eukaryota</taxon>
        <taxon>Metazoa</taxon>
        <taxon>Ecdysozoa</taxon>
        <taxon>Arthropoda</taxon>
        <taxon>Hexapoda</taxon>
        <taxon>Insecta</taxon>
        <taxon>Pterygota</taxon>
        <taxon>Neoptera</taxon>
        <taxon>Endopterygota</taxon>
        <taxon>Diptera</taxon>
        <taxon>Brachycera</taxon>
        <taxon>Muscomorpha</taxon>
        <taxon>Tephritoidea</taxon>
        <taxon>Tephritidae</taxon>
        <taxon>Ceratitis</taxon>
        <taxon>Ceratitis</taxon>
    </lineage>
</organism>
<dbReference type="AlphaFoldDB" id="A0A811UQS8"/>
<comment type="caution">
    <text evidence="1">The sequence shown here is derived from an EMBL/GenBank/DDBJ whole genome shotgun (WGS) entry which is preliminary data.</text>
</comment>